<protein>
    <submittedName>
        <fullName evidence="1">Uncharacterized protein</fullName>
    </submittedName>
</protein>
<accession>A0AA38F8K5</accession>
<reference evidence="1 2" key="1">
    <citation type="journal article" date="2021" name="Nat. Plants">
        <title>The Taxus genome provides insights into paclitaxel biosynthesis.</title>
        <authorList>
            <person name="Xiong X."/>
            <person name="Gou J."/>
            <person name="Liao Q."/>
            <person name="Li Y."/>
            <person name="Zhou Q."/>
            <person name="Bi G."/>
            <person name="Li C."/>
            <person name="Du R."/>
            <person name="Wang X."/>
            <person name="Sun T."/>
            <person name="Guo L."/>
            <person name="Liang H."/>
            <person name="Lu P."/>
            <person name="Wu Y."/>
            <person name="Zhang Z."/>
            <person name="Ro D.K."/>
            <person name="Shang Y."/>
            <person name="Huang S."/>
            <person name="Yan J."/>
        </authorList>
    </citation>
    <scope>NUCLEOTIDE SEQUENCE [LARGE SCALE GENOMIC DNA]</scope>
    <source>
        <strain evidence="1">Ta-2019</strain>
    </source>
</reference>
<keyword evidence="2" id="KW-1185">Reference proteome</keyword>
<organism evidence="1 2">
    <name type="scientific">Taxus chinensis</name>
    <name type="common">Chinese yew</name>
    <name type="synonym">Taxus wallichiana var. chinensis</name>
    <dbReference type="NCBI Taxonomy" id="29808"/>
    <lineage>
        <taxon>Eukaryota</taxon>
        <taxon>Viridiplantae</taxon>
        <taxon>Streptophyta</taxon>
        <taxon>Embryophyta</taxon>
        <taxon>Tracheophyta</taxon>
        <taxon>Spermatophyta</taxon>
        <taxon>Pinopsida</taxon>
        <taxon>Pinidae</taxon>
        <taxon>Conifers II</taxon>
        <taxon>Cupressales</taxon>
        <taxon>Taxaceae</taxon>
        <taxon>Taxus</taxon>
    </lineage>
</organism>
<dbReference type="EMBL" id="JAHRHJ020001799">
    <property type="protein sequence ID" value="KAH9293036.1"/>
    <property type="molecule type" value="Genomic_DNA"/>
</dbReference>
<evidence type="ECO:0000313" key="1">
    <source>
        <dbReference type="EMBL" id="KAH9293036.1"/>
    </source>
</evidence>
<comment type="caution">
    <text evidence="1">The sequence shown here is derived from an EMBL/GenBank/DDBJ whole genome shotgun (WGS) entry which is preliminary data.</text>
</comment>
<gene>
    <name evidence="1" type="ORF">KI387_041761</name>
</gene>
<evidence type="ECO:0000313" key="2">
    <source>
        <dbReference type="Proteomes" id="UP000824469"/>
    </source>
</evidence>
<name>A0AA38F8K5_TAXCH</name>
<feature type="non-terminal residue" evidence="1">
    <location>
        <position position="1"/>
    </location>
</feature>
<dbReference type="Proteomes" id="UP000824469">
    <property type="component" value="Unassembled WGS sequence"/>
</dbReference>
<dbReference type="InterPro" id="IPR028919">
    <property type="entry name" value="Viral_movement"/>
</dbReference>
<dbReference type="AlphaFoldDB" id="A0AA38F8K5"/>
<dbReference type="Pfam" id="PF01107">
    <property type="entry name" value="MP"/>
    <property type="match status" value="1"/>
</dbReference>
<sequence>LNVEYVVTLLDIRHTSWADAVVTQFYGTLDRDGLCRIRPGFSMALEDKHLDKSWVLCKQVLGIDMLPDSVYTTIGCLSIYRYVNTMDGCPSSQAKDSQRDRGTF</sequence>
<proteinExistence type="predicted"/>